<sequence length="834" mass="93350">MTVDLYQTPLRYGGAYDELSADGVNPRPHWAHLMESLRMIGPEELGQRCARAERRIRENGITYNIYSDPLGANRPWEIDIVPFLIPAGEWRYIEQGIIQRAKLLSLILEDIYGSQSLLKSGHLPAELVYANPAFLRPLVGVCVPSHSYLHMLAVDLARSPDGQWWVLSDRTQAPSGSGYALENRTIVSDVLPNVFADSNVLRLAPFFRAQRDALTSLADRSNPRIVLLTPGPHNETYFEHSYIARYLGFALVEGADLTVRDRCVYLKTVDGLERVDVILRRVDDSFCDPLELRSDSLLGVPGLVDAVVAGNVKVANALGSGVIETAAIMPFLPGLSRHMTGESLKLPSVATWWCGQSYAYDWVIKHLDSVVLKPAFPSCGMEPVFAAKLEPAEKGRLTAQLKAFPHEYVAQEQIALSNAPVWGNGHLYSRSVVLRAYVINTGKGWTAIPGGLVRVAEAEGSVVSMQRGGHSKDAWVLWDSPVDTFSLLHPRNQPVALRRGSPDVPSSVADRVYWLGRYVERAENTARITRSMMSRVGRAGPGELACLVRLHSCLRSRHSKLPKAKKRRPTALEFENELISVVSDLKRTDSLAFILSEVYRVGNSVRERLSADMMILIGQLRTSLETDRDVQIPEYPATLTLCLELLSAFSGMERENINRGLGWMFMSIGRRLERAIYLTRMIRQITLPLSEQDWPLLECLLEVGDSTMTYRTRYYTTLQPVAVLDVLMADENNPRSLDFQLAHLADIYQKLPRHMADDLKAMQDALTMLRSFDLRTLSYSLPREALKARAKGSEGLVRLENFLGSLERLLPSWSDNLSSRYFSHARTLPISVGL</sequence>
<feature type="domain" description="DUF403" evidence="1">
    <location>
        <begin position="505"/>
        <end position="822"/>
    </location>
</feature>
<proteinExistence type="predicted"/>
<evidence type="ECO:0000259" key="2">
    <source>
        <dbReference type="Pfam" id="PF14403"/>
    </source>
</evidence>
<feature type="domain" description="Circularly permuted ATP-grasp type 2" evidence="2">
    <location>
        <begin position="82"/>
        <end position="456"/>
    </location>
</feature>
<name>A0AAU7DIL9_9BACT</name>
<dbReference type="PANTHER" id="PTHR34595:SF2">
    <property type="entry name" value="BLR2978 PROTEIN"/>
    <property type="match status" value="1"/>
</dbReference>
<dbReference type="EMBL" id="CP121196">
    <property type="protein sequence ID" value="XBH16621.1"/>
    <property type="molecule type" value="Genomic_DNA"/>
</dbReference>
<dbReference type="PANTHER" id="PTHR34595">
    <property type="entry name" value="BLR5612 PROTEIN"/>
    <property type="match status" value="1"/>
</dbReference>
<gene>
    <name evidence="3" type="ORF">P8935_18845</name>
</gene>
<organism evidence="3">
    <name type="scientific">Telmatobacter sp. DSM 110680</name>
    <dbReference type="NCBI Taxonomy" id="3036704"/>
    <lineage>
        <taxon>Bacteria</taxon>
        <taxon>Pseudomonadati</taxon>
        <taxon>Acidobacteriota</taxon>
        <taxon>Terriglobia</taxon>
        <taxon>Terriglobales</taxon>
        <taxon>Acidobacteriaceae</taxon>
        <taxon>Telmatobacter</taxon>
    </lineage>
</organism>
<accession>A0AAU7DIL9</accession>
<evidence type="ECO:0000313" key="3">
    <source>
        <dbReference type="EMBL" id="XBH16621.1"/>
    </source>
</evidence>
<dbReference type="RefSeq" id="WP_348261850.1">
    <property type="nucleotide sequence ID" value="NZ_CP121196.1"/>
</dbReference>
<dbReference type="Gene3D" id="3.40.50.11290">
    <property type="match status" value="1"/>
</dbReference>
<dbReference type="InterPro" id="IPR007296">
    <property type="entry name" value="DUF403"/>
</dbReference>
<evidence type="ECO:0000259" key="1">
    <source>
        <dbReference type="Pfam" id="PF04168"/>
    </source>
</evidence>
<dbReference type="InterPro" id="IPR051680">
    <property type="entry name" value="ATP-dep_Glu-Cys_Ligase-2"/>
</dbReference>
<dbReference type="Gene3D" id="3.30.1490.270">
    <property type="match status" value="1"/>
</dbReference>
<dbReference type="Pfam" id="PF04168">
    <property type="entry name" value="Alpha-E"/>
    <property type="match status" value="1"/>
</dbReference>
<dbReference type="Pfam" id="PF14403">
    <property type="entry name" value="CP_ATPgrasp_2"/>
    <property type="match status" value="1"/>
</dbReference>
<dbReference type="SUPFAM" id="SSF56059">
    <property type="entry name" value="Glutathione synthetase ATP-binding domain-like"/>
    <property type="match status" value="1"/>
</dbReference>
<reference evidence="3" key="1">
    <citation type="submission" date="2023-03" db="EMBL/GenBank/DDBJ databases">
        <title>Edaphobacter sp.</title>
        <authorList>
            <person name="Huber K.J."/>
            <person name="Papendorf J."/>
            <person name="Pilke C."/>
            <person name="Bunk B."/>
            <person name="Sproeer C."/>
            <person name="Pester M."/>
        </authorList>
    </citation>
    <scope>NUCLEOTIDE SEQUENCE</scope>
    <source>
        <strain evidence="3">DSM 110680</strain>
    </source>
</reference>
<protein>
    <submittedName>
        <fullName evidence="3">Circularly permuted type 2 ATP-grasp protein</fullName>
    </submittedName>
</protein>
<dbReference type="AlphaFoldDB" id="A0AAU7DIL9"/>
<dbReference type="InterPro" id="IPR025841">
    <property type="entry name" value="CP_ATPgrasp_2"/>
</dbReference>